<evidence type="ECO:0000256" key="1">
    <source>
        <dbReference type="ARBA" id="ARBA00022729"/>
    </source>
</evidence>
<keyword evidence="1" id="KW-0732">Signal</keyword>
<dbReference type="Gene3D" id="2.10.25.10">
    <property type="entry name" value="Laminin"/>
    <property type="match status" value="1"/>
</dbReference>
<name>A0A195EL27_9HYME</name>
<dbReference type="GO" id="GO:0008045">
    <property type="term" value="P:motor neuron axon guidance"/>
    <property type="evidence" value="ECO:0007669"/>
    <property type="project" value="TreeGrafter"/>
</dbReference>
<dbReference type="SUPFAM" id="SSF57196">
    <property type="entry name" value="EGF/Laminin"/>
    <property type="match status" value="1"/>
</dbReference>
<protein>
    <submittedName>
        <fullName evidence="7">Netrin-A</fullName>
    </submittedName>
</protein>
<dbReference type="InterPro" id="IPR000742">
    <property type="entry name" value="EGF"/>
</dbReference>
<feature type="domain" description="EGF-like" evidence="6">
    <location>
        <begin position="75"/>
        <end position="86"/>
    </location>
</feature>
<keyword evidence="8" id="KW-1185">Reference proteome</keyword>
<dbReference type="Proteomes" id="UP000078492">
    <property type="component" value="Unassembled WGS sequence"/>
</dbReference>
<dbReference type="AlphaFoldDB" id="A0A195EL27"/>
<organism evidence="7 8">
    <name type="scientific">Trachymyrmex cornetzi</name>
    <dbReference type="NCBI Taxonomy" id="471704"/>
    <lineage>
        <taxon>Eukaryota</taxon>
        <taxon>Metazoa</taxon>
        <taxon>Ecdysozoa</taxon>
        <taxon>Arthropoda</taxon>
        <taxon>Hexapoda</taxon>
        <taxon>Insecta</taxon>
        <taxon>Pterygota</taxon>
        <taxon>Neoptera</taxon>
        <taxon>Endopterygota</taxon>
        <taxon>Hymenoptera</taxon>
        <taxon>Apocrita</taxon>
        <taxon>Aculeata</taxon>
        <taxon>Formicoidea</taxon>
        <taxon>Formicidae</taxon>
        <taxon>Myrmicinae</taxon>
        <taxon>Trachymyrmex</taxon>
    </lineage>
</organism>
<reference evidence="7 8" key="1">
    <citation type="submission" date="2015-09" db="EMBL/GenBank/DDBJ databases">
        <title>Trachymyrmex cornetzi WGS genome.</title>
        <authorList>
            <person name="Nygaard S."/>
            <person name="Hu H."/>
            <person name="Boomsma J."/>
            <person name="Zhang G."/>
        </authorList>
    </citation>
    <scope>NUCLEOTIDE SEQUENCE [LARGE SCALE GENOMIC DNA]</scope>
    <source>
        <strain evidence="7">Tcor2-1</strain>
        <tissue evidence="7">Whole body</tissue>
    </source>
</reference>
<keyword evidence="2" id="KW-0677">Repeat</keyword>
<dbReference type="CDD" id="cd00055">
    <property type="entry name" value="EGF_Lam"/>
    <property type="match status" value="1"/>
</dbReference>
<dbReference type="PROSITE" id="PS00022">
    <property type="entry name" value="EGF_1"/>
    <property type="match status" value="1"/>
</dbReference>
<dbReference type="STRING" id="471704.A0A195EL27"/>
<dbReference type="PANTHER" id="PTHR10574:SF365">
    <property type="entry name" value="NETRIN-A-RELATED"/>
    <property type="match status" value="1"/>
</dbReference>
<dbReference type="GO" id="GO:0009887">
    <property type="term" value="P:animal organ morphogenesis"/>
    <property type="evidence" value="ECO:0007669"/>
    <property type="project" value="TreeGrafter"/>
</dbReference>
<accession>A0A195EL27</accession>
<dbReference type="GO" id="GO:0005604">
    <property type="term" value="C:basement membrane"/>
    <property type="evidence" value="ECO:0007669"/>
    <property type="project" value="TreeGrafter"/>
</dbReference>
<dbReference type="EMBL" id="KQ978739">
    <property type="protein sequence ID" value="KYN28831.1"/>
    <property type="molecule type" value="Genomic_DNA"/>
</dbReference>
<evidence type="ECO:0000313" key="8">
    <source>
        <dbReference type="Proteomes" id="UP000078492"/>
    </source>
</evidence>
<dbReference type="GO" id="GO:0016358">
    <property type="term" value="P:dendrite development"/>
    <property type="evidence" value="ECO:0007669"/>
    <property type="project" value="TreeGrafter"/>
</dbReference>
<dbReference type="PANTHER" id="PTHR10574">
    <property type="entry name" value="NETRIN/LAMININ-RELATED"/>
    <property type="match status" value="1"/>
</dbReference>
<sequence length="296" mass="33363">MALHVYPQVYCKATFIALLILINLARISVAMNGLGPATATMAHHYAVSDFAVGGRCKCNGHAARCIPGKDGEVVCECRHNTAGRDCERCRPFHFDRPWARATARDANECKEQSSILFYSIPSNLYIGIKLILLDPFHAIIESRREETGNVGGPVVFAPFLAFLIFDIRRAPPGGKLCEFVPRRSVGALDDFITEILLQLSGRYGDGYPRVLARSARCVRCERRGKLNVYHGMHLWMPFLSSFLSSEANDNFTPAFGFLNVFQKREVSRIAEEVAFSRRRNDNLRSKIHLQKGERRR</sequence>
<dbReference type="InterPro" id="IPR002049">
    <property type="entry name" value="LE_dom"/>
</dbReference>
<dbReference type="GO" id="GO:0009888">
    <property type="term" value="P:tissue development"/>
    <property type="evidence" value="ECO:0007669"/>
    <property type="project" value="TreeGrafter"/>
</dbReference>
<keyword evidence="5" id="KW-0424">Laminin EGF-like domain</keyword>
<dbReference type="InterPro" id="IPR056863">
    <property type="entry name" value="LMN_ATRN_NET-like_EGF"/>
</dbReference>
<proteinExistence type="predicted"/>
<gene>
    <name evidence="7" type="ORF">ALC57_01794</name>
</gene>
<evidence type="ECO:0000256" key="2">
    <source>
        <dbReference type="ARBA" id="ARBA00022737"/>
    </source>
</evidence>
<dbReference type="Pfam" id="PF24973">
    <property type="entry name" value="EGF_LMN_ATRN"/>
    <property type="match status" value="1"/>
</dbReference>
<dbReference type="InterPro" id="IPR050440">
    <property type="entry name" value="Laminin/Netrin_ECM"/>
</dbReference>
<dbReference type="SMART" id="SM00180">
    <property type="entry name" value="EGF_Lam"/>
    <property type="match status" value="1"/>
</dbReference>
<evidence type="ECO:0000259" key="6">
    <source>
        <dbReference type="PROSITE" id="PS00022"/>
    </source>
</evidence>
<evidence type="ECO:0000256" key="4">
    <source>
        <dbReference type="ARBA" id="ARBA00023180"/>
    </source>
</evidence>
<keyword evidence="3" id="KW-1015">Disulfide bond</keyword>
<evidence type="ECO:0000256" key="3">
    <source>
        <dbReference type="ARBA" id="ARBA00023157"/>
    </source>
</evidence>
<evidence type="ECO:0000313" key="7">
    <source>
        <dbReference type="EMBL" id="KYN28831.1"/>
    </source>
</evidence>
<keyword evidence="4" id="KW-0325">Glycoprotein</keyword>
<evidence type="ECO:0000256" key="5">
    <source>
        <dbReference type="ARBA" id="ARBA00023292"/>
    </source>
</evidence>